<feature type="transmembrane region" description="Helical" evidence="1">
    <location>
        <begin position="257"/>
        <end position="278"/>
    </location>
</feature>
<evidence type="ECO:0000313" key="2">
    <source>
        <dbReference type="EMBL" id="SDJ62413.1"/>
    </source>
</evidence>
<name>A0A1G8V8T1_9ACTN</name>
<organism evidence="2 3">
    <name type="scientific">Streptomyces indicus</name>
    <dbReference type="NCBI Taxonomy" id="417292"/>
    <lineage>
        <taxon>Bacteria</taxon>
        <taxon>Bacillati</taxon>
        <taxon>Actinomycetota</taxon>
        <taxon>Actinomycetes</taxon>
        <taxon>Kitasatosporales</taxon>
        <taxon>Streptomycetaceae</taxon>
        <taxon>Streptomyces</taxon>
    </lineage>
</organism>
<accession>A0A1G8V8T1</accession>
<dbReference type="AlphaFoldDB" id="A0A1G8V8T1"/>
<dbReference type="EMBL" id="FNFF01000001">
    <property type="protein sequence ID" value="SDJ62413.1"/>
    <property type="molecule type" value="Genomic_DNA"/>
</dbReference>
<keyword evidence="1" id="KW-0812">Transmembrane</keyword>
<evidence type="ECO:0000313" key="3">
    <source>
        <dbReference type="Proteomes" id="UP000199155"/>
    </source>
</evidence>
<reference evidence="2 3" key="1">
    <citation type="submission" date="2016-10" db="EMBL/GenBank/DDBJ databases">
        <authorList>
            <person name="de Groot N.N."/>
        </authorList>
    </citation>
    <scope>NUCLEOTIDE SEQUENCE [LARGE SCALE GENOMIC DNA]</scope>
    <source>
        <strain evidence="2 3">CGMCC 4.5727</strain>
    </source>
</reference>
<evidence type="ECO:0000256" key="1">
    <source>
        <dbReference type="SAM" id="Phobius"/>
    </source>
</evidence>
<sequence>MSERAVGHDGMSGRAVGHGARWVRTAHAEWTKLRTLHSTWWFLAALVLTMVAVSALTTGTLRAGDCAALRTCEEDTVKLSLTGVWVAQAVALLFGALAVSSEYGTGTIRTTLTAIPSRWRMLAAKAVVVGGLVAAAAAVGVFGSLYAGRELVLAAGFTPAAGYPAIGLGDGPTLRAAAGSFLYVVLVALLGLGLGTALRDTAGALTAGFLLLYGFPLVAALLTDPDWVEAAQRIAPASAGLSVLATRNLDALPIGPWAGLGVAAAWAGALLVVGWGVLRGRDV</sequence>
<dbReference type="STRING" id="417292.SAMN05421806_1011324"/>
<feature type="transmembrane region" description="Helical" evidence="1">
    <location>
        <begin position="202"/>
        <end position="222"/>
    </location>
</feature>
<feature type="transmembrane region" description="Helical" evidence="1">
    <location>
        <begin position="176"/>
        <end position="195"/>
    </location>
</feature>
<feature type="transmembrane region" description="Helical" evidence="1">
    <location>
        <begin position="122"/>
        <end position="147"/>
    </location>
</feature>
<feature type="transmembrane region" description="Helical" evidence="1">
    <location>
        <begin position="81"/>
        <end position="101"/>
    </location>
</feature>
<dbReference type="Proteomes" id="UP000199155">
    <property type="component" value="Unassembled WGS sequence"/>
</dbReference>
<feature type="transmembrane region" description="Helical" evidence="1">
    <location>
        <begin position="40"/>
        <end position="61"/>
    </location>
</feature>
<proteinExistence type="predicted"/>
<gene>
    <name evidence="2" type="ORF">SAMN05421806_1011324</name>
</gene>
<keyword evidence="3" id="KW-1185">Reference proteome</keyword>
<keyword evidence="1" id="KW-0472">Membrane</keyword>
<protein>
    <submittedName>
        <fullName evidence="2">ABC-2 type transport system permease protein</fullName>
    </submittedName>
</protein>
<keyword evidence="1" id="KW-1133">Transmembrane helix</keyword>